<evidence type="ECO:0000313" key="3">
    <source>
        <dbReference type="Proteomes" id="UP001595859"/>
    </source>
</evidence>
<comment type="caution">
    <text evidence="2">The sequence shown here is derived from an EMBL/GenBank/DDBJ whole genome shotgun (WGS) entry which is preliminary data.</text>
</comment>
<dbReference type="InterPro" id="IPR041657">
    <property type="entry name" value="HTH_17"/>
</dbReference>
<protein>
    <submittedName>
        <fullName evidence="2">Helix-turn-helix domain-containing protein</fullName>
    </submittedName>
</protein>
<dbReference type="InterPro" id="IPR010093">
    <property type="entry name" value="SinI_DNA-bd"/>
</dbReference>
<gene>
    <name evidence="2" type="ORF">ACFPCV_38965</name>
</gene>
<dbReference type="Pfam" id="PF12728">
    <property type="entry name" value="HTH_17"/>
    <property type="match status" value="1"/>
</dbReference>
<dbReference type="NCBIfam" id="TIGR01764">
    <property type="entry name" value="excise"/>
    <property type="match status" value="1"/>
</dbReference>
<dbReference type="InterPro" id="IPR009061">
    <property type="entry name" value="DNA-bd_dom_put_sf"/>
</dbReference>
<accession>A0ABV9SCN3</accession>
<evidence type="ECO:0000259" key="1">
    <source>
        <dbReference type="Pfam" id="PF12728"/>
    </source>
</evidence>
<sequence>MITIDADRSPSFYTVREAAEILRCNKNTLYRAIHDGAFPAIRIRSRFVVPAQAVDQLARQAVETGVCVDVAELAARRRDEREFNRVTSR</sequence>
<organism evidence="2 3">
    <name type="scientific">Actinophytocola glycyrrhizae</name>
    <dbReference type="NCBI Taxonomy" id="2044873"/>
    <lineage>
        <taxon>Bacteria</taxon>
        <taxon>Bacillati</taxon>
        <taxon>Actinomycetota</taxon>
        <taxon>Actinomycetes</taxon>
        <taxon>Pseudonocardiales</taxon>
        <taxon>Pseudonocardiaceae</taxon>
    </lineage>
</organism>
<keyword evidence="3" id="KW-1185">Reference proteome</keyword>
<dbReference type="SUPFAM" id="SSF46955">
    <property type="entry name" value="Putative DNA-binding domain"/>
    <property type="match status" value="1"/>
</dbReference>
<evidence type="ECO:0000313" key="2">
    <source>
        <dbReference type="EMBL" id="MFC4859508.1"/>
    </source>
</evidence>
<feature type="domain" description="Helix-turn-helix" evidence="1">
    <location>
        <begin position="12"/>
        <end position="60"/>
    </location>
</feature>
<dbReference type="Proteomes" id="UP001595859">
    <property type="component" value="Unassembled WGS sequence"/>
</dbReference>
<dbReference type="RefSeq" id="WP_378062632.1">
    <property type="nucleotide sequence ID" value="NZ_JBHSIS010000038.1"/>
</dbReference>
<proteinExistence type="predicted"/>
<name>A0ABV9SCN3_9PSEU</name>
<dbReference type="EMBL" id="JBHSIS010000038">
    <property type="protein sequence ID" value="MFC4859508.1"/>
    <property type="molecule type" value="Genomic_DNA"/>
</dbReference>
<reference evidence="3" key="1">
    <citation type="journal article" date="2019" name="Int. J. Syst. Evol. Microbiol.">
        <title>The Global Catalogue of Microorganisms (GCM) 10K type strain sequencing project: providing services to taxonomists for standard genome sequencing and annotation.</title>
        <authorList>
            <consortium name="The Broad Institute Genomics Platform"/>
            <consortium name="The Broad Institute Genome Sequencing Center for Infectious Disease"/>
            <person name="Wu L."/>
            <person name="Ma J."/>
        </authorList>
    </citation>
    <scope>NUCLEOTIDE SEQUENCE [LARGE SCALE GENOMIC DNA]</scope>
    <source>
        <strain evidence="3">ZS-22-S1</strain>
    </source>
</reference>